<evidence type="ECO:0000256" key="6">
    <source>
        <dbReference type="SAM" id="SignalP"/>
    </source>
</evidence>
<protein>
    <recommendedName>
        <fullName evidence="7">GH16 domain-containing protein</fullName>
    </recommendedName>
</protein>
<feature type="domain" description="GH16" evidence="7">
    <location>
        <begin position="135"/>
        <end position="414"/>
    </location>
</feature>
<evidence type="ECO:0000256" key="3">
    <source>
        <dbReference type="ARBA" id="ARBA00023295"/>
    </source>
</evidence>
<comment type="caution">
    <text evidence="8">The sequence shown here is derived from an EMBL/GenBank/DDBJ whole genome shotgun (WGS) entry which is preliminary data.</text>
</comment>
<dbReference type="EMBL" id="JAIFTL010000017">
    <property type="protein sequence ID" value="KAG9326540.1"/>
    <property type="molecule type" value="Genomic_DNA"/>
</dbReference>
<dbReference type="InterPro" id="IPR000757">
    <property type="entry name" value="Beta-glucanase-like"/>
</dbReference>
<name>A0A9P8A9T2_MORAP</name>
<feature type="compositionally biased region" description="Basic and acidic residues" evidence="4">
    <location>
        <begin position="289"/>
        <end position="299"/>
    </location>
</feature>
<evidence type="ECO:0000259" key="7">
    <source>
        <dbReference type="PROSITE" id="PS51762"/>
    </source>
</evidence>
<feature type="region of interest" description="Disordered" evidence="4">
    <location>
        <begin position="414"/>
        <end position="493"/>
    </location>
</feature>
<keyword evidence="5" id="KW-0472">Membrane</keyword>
<feature type="region of interest" description="Disordered" evidence="4">
    <location>
        <begin position="83"/>
        <end position="104"/>
    </location>
</feature>
<keyword evidence="3" id="KW-0326">Glycosidase</keyword>
<feature type="compositionally biased region" description="Basic and acidic residues" evidence="4">
    <location>
        <begin position="484"/>
        <end position="493"/>
    </location>
</feature>
<evidence type="ECO:0000313" key="9">
    <source>
        <dbReference type="Proteomes" id="UP000717515"/>
    </source>
</evidence>
<gene>
    <name evidence="8" type="ORF">KVV02_001467</name>
</gene>
<keyword evidence="2" id="KW-0378">Hydrolase</keyword>
<dbReference type="PROSITE" id="PS51762">
    <property type="entry name" value="GH16_2"/>
    <property type="match status" value="1"/>
</dbReference>
<keyword evidence="5" id="KW-0812">Transmembrane</keyword>
<reference evidence="8" key="1">
    <citation type="submission" date="2021-07" db="EMBL/GenBank/DDBJ databases">
        <title>Draft genome of Mortierella alpina, strain LL118, isolated from an aspen leaf litter sample.</title>
        <authorList>
            <person name="Yang S."/>
            <person name="Vinatzer B.A."/>
        </authorList>
    </citation>
    <scope>NUCLEOTIDE SEQUENCE</scope>
    <source>
        <strain evidence="8">LL118</strain>
    </source>
</reference>
<accession>A0A9P8A9T2</accession>
<feature type="compositionally biased region" description="Basic and acidic residues" evidence="4">
    <location>
        <begin position="435"/>
        <end position="469"/>
    </location>
</feature>
<evidence type="ECO:0000256" key="2">
    <source>
        <dbReference type="ARBA" id="ARBA00022801"/>
    </source>
</evidence>
<keyword evidence="5" id="KW-1133">Transmembrane helix</keyword>
<dbReference type="Proteomes" id="UP000717515">
    <property type="component" value="Unassembled WGS sequence"/>
</dbReference>
<evidence type="ECO:0000256" key="4">
    <source>
        <dbReference type="SAM" id="MobiDB-lite"/>
    </source>
</evidence>
<dbReference type="InterPro" id="IPR013320">
    <property type="entry name" value="ConA-like_dom_sf"/>
</dbReference>
<evidence type="ECO:0000256" key="1">
    <source>
        <dbReference type="ARBA" id="ARBA00022729"/>
    </source>
</evidence>
<feature type="signal peptide" evidence="6">
    <location>
        <begin position="1"/>
        <end position="27"/>
    </location>
</feature>
<keyword evidence="1 6" id="KW-0732">Signal</keyword>
<feature type="transmembrane region" description="Helical" evidence="5">
    <location>
        <begin position="511"/>
        <end position="528"/>
    </location>
</feature>
<evidence type="ECO:0000313" key="8">
    <source>
        <dbReference type="EMBL" id="KAG9326540.1"/>
    </source>
</evidence>
<sequence length="546" mass="61004">MRLLALLPSLPLLLLALQDLWTEPVEAGFFASSNSALSCGPSYAPCPASAPCCNDKVCHKTSKQSCSVALGCQPKYSYPPNGLLQQESKSKKNSKDSEPDSSSCFPLPVCQSFKQKFKHNQADKHEQHRALIPKLDFMGDPDQAYFTSDFDHIAPYAQVDSAHKRLLLSTRRDKVKTKSGGGFGARVSSTRWSRYGTFSAKFKSGATGPGIVTAMMLSNPILGEEISIEITGRDPKTVMTDLYRHTVDGHHGGTETKSSRSMVLPASLSSVLPSMDKIRTRTRKLKDLLLHTKNSKDSGSDENGGEDDSLEQSHPLKRSMTEHNVVYKIEWTPDMIRWSVDGQVLRTLTSKDLIKQKGYGLPSEPMMLQLTIWDGGYDKETSAWVGGKTDYGETNQNEYMTEVEWIEVSCRDNKESKRHPWPGADAKQRLAQVEAEAKEKEKHEQEQQKAKEAEKEKEKKAAAQDEKQENQTVRGSWLFGRGKGRSEEDQISRKAEPGVFAKVVDSVVRTLMHWTFILLVLVGSASYLTDPSRRNGRHVKVHDLKQ</sequence>
<dbReference type="GO" id="GO:0005975">
    <property type="term" value="P:carbohydrate metabolic process"/>
    <property type="evidence" value="ECO:0007669"/>
    <property type="project" value="InterPro"/>
</dbReference>
<dbReference type="Gene3D" id="2.60.120.200">
    <property type="match status" value="2"/>
</dbReference>
<feature type="chain" id="PRO_5040432132" description="GH16 domain-containing protein" evidence="6">
    <location>
        <begin position="28"/>
        <end position="546"/>
    </location>
</feature>
<dbReference type="PANTHER" id="PTHR10963:SF22">
    <property type="entry name" value="GLYCOSIDASE CRH2-RELATED"/>
    <property type="match status" value="1"/>
</dbReference>
<feature type="compositionally biased region" description="Basic and acidic residues" evidence="4">
    <location>
        <begin position="88"/>
        <end position="98"/>
    </location>
</feature>
<dbReference type="InterPro" id="IPR050546">
    <property type="entry name" value="Glycosyl_Hydrlase_16"/>
</dbReference>
<organism evidence="8 9">
    <name type="scientific">Mortierella alpina</name>
    <name type="common">Oleaginous fungus</name>
    <name type="synonym">Mortierella renispora</name>
    <dbReference type="NCBI Taxonomy" id="64518"/>
    <lineage>
        <taxon>Eukaryota</taxon>
        <taxon>Fungi</taxon>
        <taxon>Fungi incertae sedis</taxon>
        <taxon>Mucoromycota</taxon>
        <taxon>Mortierellomycotina</taxon>
        <taxon>Mortierellomycetes</taxon>
        <taxon>Mortierellales</taxon>
        <taxon>Mortierellaceae</taxon>
        <taxon>Mortierella</taxon>
    </lineage>
</organism>
<evidence type="ECO:0000256" key="5">
    <source>
        <dbReference type="SAM" id="Phobius"/>
    </source>
</evidence>
<proteinExistence type="predicted"/>
<dbReference type="Pfam" id="PF00722">
    <property type="entry name" value="Glyco_hydro_16"/>
    <property type="match status" value="2"/>
</dbReference>
<feature type="region of interest" description="Disordered" evidence="4">
    <location>
        <begin position="289"/>
        <end position="317"/>
    </location>
</feature>
<dbReference type="PANTHER" id="PTHR10963">
    <property type="entry name" value="GLYCOSYL HYDROLASE-RELATED"/>
    <property type="match status" value="1"/>
</dbReference>
<dbReference type="AlphaFoldDB" id="A0A9P8A9T2"/>
<dbReference type="GO" id="GO:0004553">
    <property type="term" value="F:hydrolase activity, hydrolyzing O-glycosyl compounds"/>
    <property type="evidence" value="ECO:0007669"/>
    <property type="project" value="InterPro"/>
</dbReference>
<dbReference type="SUPFAM" id="SSF49899">
    <property type="entry name" value="Concanavalin A-like lectins/glucanases"/>
    <property type="match status" value="1"/>
</dbReference>